<accession>W9IN28</accession>
<name>W9IN28_FUSOX</name>
<organism evidence="1 2">
    <name type="scientific">Fusarium oxysporum NRRL 32931</name>
    <dbReference type="NCBI Taxonomy" id="660029"/>
    <lineage>
        <taxon>Eukaryota</taxon>
        <taxon>Fungi</taxon>
        <taxon>Dikarya</taxon>
        <taxon>Ascomycota</taxon>
        <taxon>Pezizomycotina</taxon>
        <taxon>Sordariomycetes</taxon>
        <taxon>Hypocreomycetidae</taxon>
        <taxon>Hypocreales</taxon>
        <taxon>Nectriaceae</taxon>
        <taxon>Fusarium</taxon>
        <taxon>Fusarium oxysporum species complex</taxon>
    </lineage>
</organism>
<dbReference type="Proteomes" id="UP000030753">
    <property type="component" value="Unassembled WGS sequence"/>
</dbReference>
<evidence type="ECO:0000313" key="1">
    <source>
        <dbReference type="EMBL" id="EWY94209.1"/>
    </source>
</evidence>
<gene>
    <name evidence="1" type="ORF">FOYG_07044</name>
</gene>
<reference evidence="1 2" key="1">
    <citation type="submission" date="2011-06" db="EMBL/GenBank/DDBJ databases">
        <title>The Genome Sequence of Fusarium oxysporum FOSC 3-a.</title>
        <authorList>
            <consortium name="The Broad Institute Genome Sequencing Platform"/>
            <person name="Ma L.-J."/>
            <person name="Gale L.R."/>
            <person name="Schwartz D.C."/>
            <person name="Zhou S."/>
            <person name="Corby-Kistler H."/>
            <person name="Young S.K."/>
            <person name="Zeng Q."/>
            <person name="Gargeya S."/>
            <person name="Fitzgerald M."/>
            <person name="Haas B."/>
            <person name="Abouelleil A."/>
            <person name="Alvarado L."/>
            <person name="Arachchi H.M."/>
            <person name="Berlin A."/>
            <person name="Brown A."/>
            <person name="Chapman S.B."/>
            <person name="Chen Z."/>
            <person name="Dunbar C."/>
            <person name="Freedman E."/>
            <person name="Gearin G."/>
            <person name="Gellesch M."/>
            <person name="Goldberg J."/>
            <person name="Griggs A."/>
            <person name="Gujja S."/>
            <person name="Heiman D."/>
            <person name="Howarth C."/>
            <person name="Larson L."/>
            <person name="Lui A."/>
            <person name="MacDonald P.J.P."/>
            <person name="Mehta T."/>
            <person name="Montmayeur A."/>
            <person name="Murphy C."/>
            <person name="Neiman D."/>
            <person name="Pearson M."/>
            <person name="Priest M."/>
            <person name="Roberts A."/>
            <person name="Saif S."/>
            <person name="Shea T."/>
            <person name="Shenoy N."/>
            <person name="Sisk P."/>
            <person name="Stolte C."/>
            <person name="Sykes S."/>
            <person name="Wortman J."/>
            <person name="Nusbaum C."/>
            <person name="Birren B."/>
        </authorList>
    </citation>
    <scope>NUCLEOTIDE SEQUENCE [LARGE SCALE GENOMIC DNA]</scope>
    <source>
        <strain evidence="2">FOSC 3-a</strain>
    </source>
</reference>
<dbReference type="EMBL" id="JH717842">
    <property type="protein sequence ID" value="EWY94209.1"/>
    <property type="molecule type" value="Genomic_DNA"/>
</dbReference>
<sequence length="31" mass="3456">MAAQQAKLLGVASLFVIRQAHMPLLAQQRHQ</sequence>
<protein>
    <submittedName>
        <fullName evidence="1">Uncharacterized protein</fullName>
    </submittedName>
</protein>
<evidence type="ECO:0000313" key="2">
    <source>
        <dbReference type="Proteomes" id="UP000030753"/>
    </source>
</evidence>
<dbReference type="HOGENOM" id="CLU_3399430_0_0_1"/>
<proteinExistence type="predicted"/>
<dbReference type="AlphaFoldDB" id="W9IN28"/>